<dbReference type="PANTHER" id="PTHR12526">
    <property type="entry name" value="GLYCOSYLTRANSFERASE"/>
    <property type="match status" value="1"/>
</dbReference>
<dbReference type="SUPFAM" id="SSF53756">
    <property type="entry name" value="UDP-Glycosyltransferase/glycogen phosphorylase"/>
    <property type="match status" value="1"/>
</dbReference>
<dbReference type="Pfam" id="PF13692">
    <property type="entry name" value="Glyco_trans_1_4"/>
    <property type="match status" value="1"/>
</dbReference>
<organism evidence="2 3">
    <name type="scientific">Halochromatium salexigens</name>
    <name type="common">Chromatium salexigens</name>
    <dbReference type="NCBI Taxonomy" id="49447"/>
    <lineage>
        <taxon>Bacteria</taxon>
        <taxon>Pseudomonadati</taxon>
        <taxon>Pseudomonadota</taxon>
        <taxon>Gammaproteobacteria</taxon>
        <taxon>Chromatiales</taxon>
        <taxon>Chromatiaceae</taxon>
        <taxon>Halochromatium</taxon>
    </lineage>
</organism>
<proteinExistence type="predicted"/>
<dbReference type="EMBL" id="NHSF01000076">
    <property type="protein sequence ID" value="MBK5932094.1"/>
    <property type="molecule type" value="Genomic_DNA"/>
</dbReference>
<dbReference type="Proteomes" id="UP001296967">
    <property type="component" value="Unassembled WGS sequence"/>
</dbReference>
<dbReference type="InterPro" id="IPR028098">
    <property type="entry name" value="Glyco_trans_4-like_N"/>
</dbReference>
<sequence>MLVHLIQGFCDQGYAVDLLLVRARSAVLDQLPAEVRRVPLAPGHTLLATVALARWLRRERPPVLLAVKDRAGRAAVMARALARTETRLVLRLGTHLSAALSGRSRLQRWLRLLPIRLLYPGIERIIAVSGGVAEDSARITRRSRSQIRVIRNPVITPALADLAAAPCPHPWLDERASIPTLIGAGRLQRQKDFPTLLRAFRLVRRQRDCRLIILGEGRGRSALESLAQSLDLRLGADGDLELPGFQSNPYCWLARADLFVLSSAWEGSPNVLTEALALGIPAVATDCPSGPRELLADGRFGALVPVGDSEALAAAILQTLAAPLSANRLQQAVADYTQAASASAYLHAMGLETGPPR</sequence>
<feature type="domain" description="Glycosyltransferase subfamily 4-like N-terminal" evidence="1">
    <location>
        <begin position="4"/>
        <end position="152"/>
    </location>
</feature>
<dbReference type="GO" id="GO:0016757">
    <property type="term" value="F:glycosyltransferase activity"/>
    <property type="evidence" value="ECO:0007669"/>
    <property type="project" value="UniProtKB-ARBA"/>
</dbReference>
<dbReference type="Pfam" id="PF13579">
    <property type="entry name" value="Glyco_trans_4_4"/>
    <property type="match status" value="1"/>
</dbReference>
<reference evidence="2" key="1">
    <citation type="submission" date="2017-05" db="EMBL/GenBank/DDBJ databases">
        <authorList>
            <person name="Imhoff J.F."/>
            <person name="Rahn T."/>
            <person name="Kuenzel S."/>
            <person name="Neulinger S.C."/>
        </authorList>
    </citation>
    <scope>NUCLEOTIDE SEQUENCE</scope>
    <source>
        <strain evidence="2">DSM 4395</strain>
    </source>
</reference>
<evidence type="ECO:0000259" key="1">
    <source>
        <dbReference type="Pfam" id="PF13579"/>
    </source>
</evidence>
<dbReference type="Gene3D" id="3.40.50.2000">
    <property type="entry name" value="Glycogen Phosphorylase B"/>
    <property type="match status" value="2"/>
</dbReference>
<accession>A0AAJ0UIH3</accession>
<keyword evidence="2" id="KW-0808">Transferase</keyword>
<protein>
    <submittedName>
        <fullName evidence="2">Glycosyl transferase</fullName>
    </submittedName>
</protein>
<dbReference type="AlphaFoldDB" id="A0AAJ0UIH3"/>
<evidence type="ECO:0000313" key="3">
    <source>
        <dbReference type="Proteomes" id="UP001296967"/>
    </source>
</evidence>
<comment type="caution">
    <text evidence="2">The sequence shown here is derived from an EMBL/GenBank/DDBJ whole genome shotgun (WGS) entry which is preliminary data.</text>
</comment>
<evidence type="ECO:0000313" key="2">
    <source>
        <dbReference type="EMBL" id="MBK5932094.1"/>
    </source>
</evidence>
<keyword evidence="3" id="KW-1185">Reference proteome</keyword>
<reference evidence="2" key="2">
    <citation type="journal article" date="2020" name="Microorganisms">
        <title>Osmotic Adaptation and Compatible Solute Biosynthesis of Phototrophic Bacteria as Revealed from Genome Analyses.</title>
        <authorList>
            <person name="Imhoff J.F."/>
            <person name="Rahn T."/>
            <person name="Kunzel S."/>
            <person name="Keller A."/>
            <person name="Neulinger S.C."/>
        </authorList>
    </citation>
    <scope>NUCLEOTIDE SEQUENCE</scope>
    <source>
        <strain evidence="2">DSM 4395</strain>
    </source>
</reference>
<dbReference type="CDD" id="cd03811">
    <property type="entry name" value="GT4_GT28_WabH-like"/>
    <property type="match status" value="1"/>
</dbReference>
<name>A0AAJ0UIH3_HALSE</name>
<gene>
    <name evidence="2" type="ORF">CCR82_16520</name>
</gene>